<comment type="function">
    <text evidence="6">Cytochromes P450 are a group of heme-thiolate monooxygenases. They oxidize a variety of structurally unrelated compounds, including steroids, fatty acids, and xenobiotics.</text>
</comment>
<evidence type="ECO:0000256" key="7">
    <source>
        <dbReference type="PIRSR" id="PIRSR602401-1"/>
    </source>
</evidence>
<evidence type="ECO:0000256" key="1">
    <source>
        <dbReference type="ARBA" id="ARBA00010617"/>
    </source>
</evidence>
<dbReference type="PRINTS" id="PR00385">
    <property type="entry name" value="P450"/>
</dbReference>
<reference evidence="9" key="1">
    <citation type="submission" date="2021-02" db="EMBL/GenBank/DDBJ databases">
        <authorList>
            <person name="Nowell W R."/>
        </authorList>
    </citation>
    <scope>NUCLEOTIDE SEQUENCE</scope>
</reference>
<dbReference type="GO" id="GO:0008395">
    <property type="term" value="F:steroid hydroxylase activity"/>
    <property type="evidence" value="ECO:0007669"/>
    <property type="project" value="TreeGrafter"/>
</dbReference>
<dbReference type="PRINTS" id="PR00463">
    <property type="entry name" value="EP450I"/>
</dbReference>
<dbReference type="SUPFAM" id="SSF48264">
    <property type="entry name" value="Cytochrome P450"/>
    <property type="match status" value="1"/>
</dbReference>
<feature type="binding site" description="axial binding residue" evidence="7">
    <location>
        <position position="501"/>
    </location>
    <ligand>
        <name>heme</name>
        <dbReference type="ChEBI" id="CHEBI:30413"/>
    </ligand>
    <ligandPart>
        <name>Fe</name>
        <dbReference type="ChEBI" id="CHEBI:18248"/>
    </ligandPart>
</feature>
<dbReference type="InterPro" id="IPR002401">
    <property type="entry name" value="Cyt_P450_E_grp-I"/>
</dbReference>
<evidence type="ECO:0000256" key="5">
    <source>
        <dbReference type="ARBA" id="ARBA00023004"/>
    </source>
</evidence>
<dbReference type="GO" id="GO:0005506">
    <property type="term" value="F:iron ion binding"/>
    <property type="evidence" value="ECO:0007669"/>
    <property type="project" value="InterPro"/>
</dbReference>
<dbReference type="PANTHER" id="PTHR24302">
    <property type="entry name" value="CYTOCHROME P450 FAMILY 3"/>
    <property type="match status" value="1"/>
</dbReference>
<evidence type="ECO:0000256" key="2">
    <source>
        <dbReference type="ARBA" id="ARBA00022617"/>
    </source>
</evidence>
<keyword evidence="3 7" id="KW-0479">Metal-binding</keyword>
<name>A0A814P2N1_9BILA</name>
<evidence type="ECO:0000313" key="10">
    <source>
        <dbReference type="EMBL" id="CAF1306461.1"/>
    </source>
</evidence>
<dbReference type="EMBL" id="CAJNOH010000677">
    <property type="protein sequence ID" value="CAF1101618.1"/>
    <property type="molecule type" value="Genomic_DNA"/>
</dbReference>
<dbReference type="InterPro" id="IPR036396">
    <property type="entry name" value="Cyt_P450_sf"/>
</dbReference>
<keyword evidence="8" id="KW-0503">Monooxygenase</keyword>
<dbReference type="Proteomes" id="UP000663870">
    <property type="component" value="Unassembled WGS sequence"/>
</dbReference>
<dbReference type="PANTHER" id="PTHR24302:SF15">
    <property type="entry name" value="FATTY-ACID PEROXYGENASE"/>
    <property type="match status" value="1"/>
</dbReference>
<sequence length="556" mass="63881">MTTDPLGLVAYGFSDLFTFSYTASTNNLTIHQNNSLSPSTSFLPYAVNYDGSRGIIAGFLDNNRTSRVKYSATVILFSINASTTIAIPIDLWKYPTNGTTWQAGRTNAGADKNDPKFDIRLGIPTPPFHFFFGHFKTLWSSESFHRQLQNWTKEYGKIYGIYQGTVPTFVVSDPDFLQEVFVKQFVVFPGRNDLFTGGKIQNVFTSSGAKWRRHRHVLNPTFSAAKLKLMSPLINGCITNVMEKIVDHVTSENEFNIYTYYKRMTMDVICRCAFGLDTDLQNNPNNMYFKKVEELFDAGIKSSLFFKLLQLVPQVQRILGKIFDSINMDDVQDGSKANYRLTREEIISNIFIFMIGGYETTSTTLACATYELARHPEVLQKLQAEIDQLPLATDDTADEEIKKYPDYDIVTQMPYMDMFLSEVLRMYPIANQAIQRRAFEDTVVQEIKIDKGTLVYADVYSVHYDRELWGPEDPHVFFPERHERKRHPLAYLPFGAGPRHCIGMRFALIEMKILLVRLLREYSILPGEHLETKFNLRERTVLAPEAVWIKLVKRND</sequence>
<protein>
    <recommendedName>
        <fullName evidence="13">Cytochrome P450</fullName>
    </recommendedName>
</protein>
<comment type="similarity">
    <text evidence="1 8">Belongs to the cytochrome P450 family.</text>
</comment>
<dbReference type="GO" id="GO:0016705">
    <property type="term" value="F:oxidoreductase activity, acting on paired donors, with incorporation or reduction of molecular oxygen"/>
    <property type="evidence" value="ECO:0007669"/>
    <property type="project" value="InterPro"/>
</dbReference>
<dbReference type="InterPro" id="IPR050705">
    <property type="entry name" value="Cytochrome_P450_3A"/>
</dbReference>
<evidence type="ECO:0000256" key="3">
    <source>
        <dbReference type="ARBA" id="ARBA00022723"/>
    </source>
</evidence>
<dbReference type="InterPro" id="IPR017972">
    <property type="entry name" value="Cyt_P450_CS"/>
</dbReference>
<organism evidence="9 11">
    <name type="scientific">Rotaria sordida</name>
    <dbReference type="NCBI Taxonomy" id="392033"/>
    <lineage>
        <taxon>Eukaryota</taxon>
        <taxon>Metazoa</taxon>
        <taxon>Spiralia</taxon>
        <taxon>Gnathifera</taxon>
        <taxon>Rotifera</taxon>
        <taxon>Eurotatoria</taxon>
        <taxon>Bdelloidea</taxon>
        <taxon>Philodinida</taxon>
        <taxon>Philodinidae</taxon>
        <taxon>Rotaria</taxon>
    </lineage>
</organism>
<comment type="caution">
    <text evidence="9">The sequence shown here is derived from an EMBL/GenBank/DDBJ whole genome shotgun (WGS) entry which is preliminary data.</text>
</comment>
<dbReference type="Pfam" id="PF00067">
    <property type="entry name" value="p450"/>
    <property type="match status" value="2"/>
</dbReference>
<keyword evidence="4 8" id="KW-0560">Oxidoreductase</keyword>
<accession>A0A814P2N1</accession>
<dbReference type="AlphaFoldDB" id="A0A814P2N1"/>
<dbReference type="Proteomes" id="UP000663854">
    <property type="component" value="Unassembled WGS sequence"/>
</dbReference>
<keyword evidence="5 7" id="KW-0408">Iron</keyword>
<evidence type="ECO:0000256" key="4">
    <source>
        <dbReference type="ARBA" id="ARBA00023002"/>
    </source>
</evidence>
<evidence type="ECO:0000313" key="11">
    <source>
        <dbReference type="Proteomes" id="UP000663854"/>
    </source>
</evidence>
<dbReference type="PROSITE" id="PS00086">
    <property type="entry name" value="CYTOCHROME_P450"/>
    <property type="match status" value="1"/>
</dbReference>
<evidence type="ECO:0008006" key="13">
    <source>
        <dbReference type="Google" id="ProtNLM"/>
    </source>
</evidence>
<evidence type="ECO:0000313" key="12">
    <source>
        <dbReference type="Proteomes" id="UP000663870"/>
    </source>
</evidence>
<dbReference type="EMBL" id="CAJNOL010001181">
    <property type="protein sequence ID" value="CAF1306461.1"/>
    <property type="molecule type" value="Genomic_DNA"/>
</dbReference>
<comment type="cofactor">
    <cofactor evidence="7">
        <name>heme</name>
        <dbReference type="ChEBI" id="CHEBI:30413"/>
    </cofactor>
</comment>
<dbReference type="GO" id="GO:0020037">
    <property type="term" value="F:heme binding"/>
    <property type="evidence" value="ECO:0007669"/>
    <property type="project" value="InterPro"/>
</dbReference>
<dbReference type="Gene3D" id="1.10.630.10">
    <property type="entry name" value="Cytochrome P450"/>
    <property type="match status" value="2"/>
</dbReference>
<evidence type="ECO:0000256" key="6">
    <source>
        <dbReference type="ARBA" id="ARBA00043906"/>
    </source>
</evidence>
<gene>
    <name evidence="10" type="ORF">JXQ802_LOCUS29781</name>
    <name evidence="9" type="ORF">PYM288_LOCUS19706</name>
</gene>
<proteinExistence type="inferred from homology"/>
<keyword evidence="12" id="KW-1185">Reference proteome</keyword>
<keyword evidence="2 7" id="KW-0349">Heme</keyword>
<evidence type="ECO:0000256" key="8">
    <source>
        <dbReference type="RuleBase" id="RU000461"/>
    </source>
</evidence>
<dbReference type="CDD" id="cd11055">
    <property type="entry name" value="CYP3A-like"/>
    <property type="match status" value="1"/>
</dbReference>
<evidence type="ECO:0000313" key="9">
    <source>
        <dbReference type="EMBL" id="CAF1101618.1"/>
    </source>
</evidence>
<dbReference type="InterPro" id="IPR001128">
    <property type="entry name" value="Cyt_P450"/>
</dbReference>